<organism evidence="2 3">
    <name type="scientific">Ditylenchus dipsaci</name>
    <dbReference type="NCBI Taxonomy" id="166011"/>
    <lineage>
        <taxon>Eukaryota</taxon>
        <taxon>Metazoa</taxon>
        <taxon>Ecdysozoa</taxon>
        <taxon>Nematoda</taxon>
        <taxon>Chromadorea</taxon>
        <taxon>Rhabditida</taxon>
        <taxon>Tylenchina</taxon>
        <taxon>Tylenchomorpha</taxon>
        <taxon>Sphaerularioidea</taxon>
        <taxon>Anguinidae</taxon>
        <taxon>Anguininae</taxon>
        <taxon>Ditylenchus</taxon>
    </lineage>
</organism>
<evidence type="ECO:0000256" key="1">
    <source>
        <dbReference type="SAM" id="MobiDB-lite"/>
    </source>
</evidence>
<evidence type="ECO:0000313" key="3">
    <source>
        <dbReference type="WBParaSite" id="jg25254"/>
    </source>
</evidence>
<sequence>MPQECDDSQLDEIIFNANEHKTSNASKVINLSDSDSGAEQEDEDFEEENADNSTPPINITSNEFIPLLTPKKAPSKSIDIPSASKSSSIKTSNTSIYQIEDDDEKSRRLDMELEKMMLEGEDDLYPPSFEEEAQFTTPIFSQESTEQPDNSECVAKAVASGVVASLFNSPMDQEEILIGGQYKVSEEEKILLSESLLKDMDADDSFLETEDDSFGGLLSEKCTANETTPDTSGHYSADGCDLLKVPCKKRIQLLIPVCG</sequence>
<proteinExistence type="predicted"/>
<feature type="compositionally biased region" description="Polar residues" evidence="1">
    <location>
        <begin position="23"/>
        <end position="35"/>
    </location>
</feature>
<feature type="compositionally biased region" description="Low complexity" evidence="1">
    <location>
        <begin position="75"/>
        <end position="96"/>
    </location>
</feature>
<feature type="compositionally biased region" description="Polar residues" evidence="1">
    <location>
        <begin position="51"/>
        <end position="63"/>
    </location>
</feature>
<dbReference type="Proteomes" id="UP000887574">
    <property type="component" value="Unplaced"/>
</dbReference>
<accession>A0A915DZ88</accession>
<protein>
    <submittedName>
        <fullName evidence="3">Uncharacterized protein</fullName>
    </submittedName>
</protein>
<evidence type="ECO:0000313" key="2">
    <source>
        <dbReference type="Proteomes" id="UP000887574"/>
    </source>
</evidence>
<feature type="compositionally biased region" description="Acidic residues" evidence="1">
    <location>
        <begin position="36"/>
        <end position="50"/>
    </location>
</feature>
<keyword evidence="2" id="KW-1185">Reference proteome</keyword>
<dbReference type="AlphaFoldDB" id="A0A915DZ88"/>
<feature type="region of interest" description="Disordered" evidence="1">
    <location>
        <begin position="17"/>
        <end position="103"/>
    </location>
</feature>
<reference evidence="3" key="1">
    <citation type="submission" date="2022-11" db="UniProtKB">
        <authorList>
            <consortium name="WormBaseParasite"/>
        </authorList>
    </citation>
    <scope>IDENTIFICATION</scope>
</reference>
<name>A0A915DZ88_9BILA</name>
<dbReference type="WBParaSite" id="jg25254">
    <property type="protein sequence ID" value="jg25254"/>
    <property type="gene ID" value="jg25254"/>
</dbReference>